<feature type="transmembrane region" description="Helical" evidence="1">
    <location>
        <begin position="55"/>
        <end position="75"/>
    </location>
</feature>
<sequence length="77" mass="8998">MENVILGAFFFALFLGFWCEVKCRRRMVPGAKKLKGGFSPNYGRREDFTAEGWRYRNLLIISQVAAVCFALMFWFSM</sequence>
<reference evidence="2 3" key="1">
    <citation type="submission" date="2020-08" db="EMBL/GenBank/DDBJ databases">
        <title>Genomic Encyclopedia of Type Strains, Phase IV (KMG-IV): sequencing the most valuable type-strain genomes for metagenomic binning, comparative biology and taxonomic classification.</title>
        <authorList>
            <person name="Goeker M."/>
        </authorList>
    </citation>
    <scope>NUCLEOTIDE SEQUENCE [LARGE SCALE GENOMIC DNA]</scope>
    <source>
        <strain evidence="2 3">DSM 29007</strain>
    </source>
</reference>
<accession>A0A841GZ03</accession>
<evidence type="ECO:0000256" key="1">
    <source>
        <dbReference type="SAM" id="Phobius"/>
    </source>
</evidence>
<keyword evidence="1" id="KW-0472">Membrane</keyword>
<keyword evidence="3" id="KW-1185">Reference proteome</keyword>
<dbReference type="EMBL" id="JACHIA010000006">
    <property type="protein sequence ID" value="MBB6070919.1"/>
    <property type="molecule type" value="Genomic_DNA"/>
</dbReference>
<gene>
    <name evidence="2" type="ORF">HNQ61_002541</name>
</gene>
<evidence type="ECO:0000313" key="3">
    <source>
        <dbReference type="Proteomes" id="UP000582837"/>
    </source>
</evidence>
<name>A0A841GZ03_9BACT</name>
<proteinExistence type="predicted"/>
<dbReference type="Proteomes" id="UP000582837">
    <property type="component" value="Unassembled WGS sequence"/>
</dbReference>
<dbReference type="RefSeq" id="WP_170033330.1">
    <property type="nucleotide sequence ID" value="NZ_JACHOW010000006.1"/>
</dbReference>
<organism evidence="2 3">
    <name type="scientific">Longimicrobium terrae</name>
    <dbReference type="NCBI Taxonomy" id="1639882"/>
    <lineage>
        <taxon>Bacteria</taxon>
        <taxon>Pseudomonadati</taxon>
        <taxon>Gemmatimonadota</taxon>
        <taxon>Longimicrobiia</taxon>
        <taxon>Longimicrobiales</taxon>
        <taxon>Longimicrobiaceae</taxon>
        <taxon>Longimicrobium</taxon>
    </lineage>
</organism>
<protein>
    <submittedName>
        <fullName evidence="2">Uncharacterized protein</fullName>
    </submittedName>
</protein>
<comment type="caution">
    <text evidence="2">The sequence shown here is derived from an EMBL/GenBank/DDBJ whole genome shotgun (WGS) entry which is preliminary data.</text>
</comment>
<keyword evidence="1" id="KW-1133">Transmembrane helix</keyword>
<evidence type="ECO:0000313" key="2">
    <source>
        <dbReference type="EMBL" id="MBB6070919.1"/>
    </source>
</evidence>
<keyword evidence="1" id="KW-0812">Transmembrane</keyword>
<dbReference type="AlphaFoldDB" id="A0A841GZ03"/>